<sequence length="1081" mass="125772">MKKRDKKIISISAGIAGGIVGTISLGAIVALSVDKTNYRNNKKWLEDQIKNFNGSSLKLRDSRDRINKTISSFNLMDEIKSQLNNILNVYNNQIDKNNKLSIEIQKILDEHKKYRIGHHFGNTSYLRATKNKNAYDLINKTIPEVELKNKEILEQEESDLFIKIVDEVEKKAKELESLRNSNNTIINSISNKVSRFNNLKKAIENYDKSKIDPGVQNNKKLTGSLVEAGLNLMNVDNKLWKDTILSSINIKNTLNDQQINQILNSENLKKVANTTKLDLTEIETIKKSINNYFEQDGKINENAIENRTKTLTELATTKEKINKLRNESLIHYNYAKSRLLAFKDSYTTKQNQLIDFNQFGFTYSLLSSQLIEVDKILTSINKLNISSNKIDLKDILDCLVNIGQLITVDLNNNNIIKNSVVSNADRLISACKISTEITDFKPLLELEESIEHKKIIDTNSNNITSKEIDKWDTNNIDIVKTSFTNIFNYIEQINTNVIELSKLKTEYMKFLDTVKNNMDNLIRISNVNEIVSEKNITSKNTLLLKAKKDYLEVNNKNDFKSKISSSEKVKKENYMNAWIGVFKGYEKYIVNKKAVQSEFDSNYSHLDIQYARESAKQFIDQQQGFIDELVNNLYKKLEADTINWLELPNNDDVEKFVNGQKDLLVSFVKNFYNIIVNQFGYNKMYNFDVPKYNWNNEAKKFEYTTVKILSSADPQYLNKTKAMSDALKQESNANKLKPYGKENLELYKKYGLDKIFFGFQFYGVDYNDRLVDYIEQGYYQDFEDKMWIQSRFNNIFNTYNFGKDEQKTIEEIKSDKLYYTLDIFLKLLLFEKKTTNNILDILIQKSTIVTKTIYDQLMNKLVETISKIVFANIMLIQNSNQYSGNDSKYSTTSNFLLGNWQKAGTTRTIEVMAHEYFKGYKLHPTENGFEVYIDTIKISDAEATDVAKSILNNNLVDLMPIKWKTGHIISTSGLFTSNFFVGWDFHEQKLGKNYHKILREYKPYNKIWASFISNISFKDSFNNEFNYDYIDWLTFHKYDSLKHSYGKKGGYLEGGIEYLNWTSFYNDERIDQFKNYKPVEE</sequence>
<evidence type="ECO:0000256" key="1">
    <source>
        <dbReference type="SAM" id="Phobius"/>
    </source>
</evidence>
<dbReference type="Proteomes" id="UP001058569">
    <property type="component" value="Chromosome"/>
</dbReference>
<protein>
    <submittedName>
        <fullName evidence="2">Uncharacterized protein</fullName>
    </submittedName>
</protein>
<evidence type="ECO:0000313" key="2">
    <source>
        <dbReference type="EMBL" id="UUD35421.1"/>
    </source>
</evidence>
<keyword evidence="1" id="KW-0472">Membrane</keyword>
<gene>
    <name evidence="2" type="ORF">NPA07_00910</name>
</gene>
<feature type="transmembrane region" description="Helical" evidence="1">
    <location>
        <begin position="12"/>
        <end position="33"/>
    </location>
</feature>
<organism evidence="2 3">
    <name type="scientific">Mycoplasmopsis caviae</name>
    <dbReference type="NCBI Taxonomy" id="55603"/>
    <lineage>
        <taxon>Bacteria</taxon>
        <taxon>Bacillati</taxon>
        <taxon>Mycoplasmatota</taxon>
        <taxon>Mycoplasmoidales</taxon>
        <taxon>Metamycoplasmataceae</taxon>
        <taxon>Mycoplasmopsis</taxon>
    </lineage>
</organism>
<accession>A0ABY5J2Z0</accession>
<keyword evidence="1" id="KW-1133">Transmembrane helix</keyword>
<proteinExistence type="predicted"/>
<name>A0ABY5J2Z0_9BACT</name>
<keyword evidence="3" id="KW-1185">Reference proteome</keyword>
<keyword evidence="1" id="KW-0812">Transmembrane</keyword>
<evidence type="ECO:0000313" key="3">
    <source>
        <dbReference type="Proteomes" id="UP001058569"/>
    </source>
</evidence>
<dbReference type="RefSeq" id="WP_256553235.1">
    <property type="nucleotide sequence ID" value="NZ_CP101806.1"/>
</dbReference>
<reference evidence="2" key="1">
    <citation type="submission" date="2022-07" db="EMBL/GenBank/DDBJ databases">
        <title>Complete genome of Mycoplasma caviae type strain G122.</title>
        <authorList>
            <person name="Spergser J."/>
        </authorList>
    </citation>
    <scope>NUCLEOTIDE SEQUENCE</scope>
    <source>
        <strain evidence="2">G122</strain>
    </source>
</reference>
<dbReference type="EMBL" id="CP101806">
    <property type="protein sequence ID" value="UUD35421.1"/>
    <property type="molecule type" value="Genomic_DNA"/>
</dbReference>